<dbReference type="Gene3D" id="3.90.1750.20">
    <property type="entry name" value="Putative Large Serine Recombinase, Chain B, Domain 2"/>
    <property type="match status" value="1"/>
</dbReference>
<dbReference type="SMART" id="SM00857">
    <property type="entry name" value="Resolvase"/>
    <property type="match status" value="1"/>
</dbReference>
<reference evidence="3" key="1">
    <citation type="submission" date="2020-10" db="EMBL/GenBank/DDBJ databases">
        <authorList>
            <person name="Gilroy R."/>
        </authorList>
    </citation>
    <scope>NUCLEOTIDE SEQUENCE</scope>
    <source>
        <strain evidence="3">ChiW3-316</strain>
    </source>
</reference>
<dbReference type="GO" id="GO:0003677">
    <property type="term" value="F:DNA binding"/>
    <property type="evidence" value="ECO:0007669"/>
    <property type="project" value="InterPro"/>
</dbReference>
<evidence type="ECO:0000259" key="2">
    <source>
        <dbReference type="PROSITE" id="PS51737"/>
    </source>
</evidence>
<dbReference type="CDD" id="cd03768">
    <property type="entry name" value="SR_ResInv"/>
    <property type="match status" value="1"/>
</dbReference>
<dbReference type="AlphaFoldDB" id="A0A9D1M369"/>
<proteinExistence type="predicted"/>
<dbReference type="Pfam" id="PF07508">
    <property type="entry name" value="Recombinase"/>
    <property type="match status" value="1"/>
</dbReference>
<protein>
    <submittedName>
        <fullName evidence="3">Recombinase family protein</fullName>
    </submittedName>
</protein>
<dbReference type="PANTHER" id="PTHR30461:SF23">
    <property type="entry name" value="DNA RECOMBINASE-RELATED"/>
    <property type="match status" value="1"/>
</dbReference>
<feature type="domain" description="Resolvase/invertase-type recombinase catalytic" evidence="1">
    <location>
        <begin position="8"/>
        <end position="160"/>
    </location>
</feature>
<dbReference type="SUPFAM" id="SSF109709">
    <property type="entry name" value="KorB DNA-binding domain-like"/>
    <property type="match status" value="1"/>
</dbReference>
<dbReference type="InterPro" id="IPR025827">
    <property type="entry name" value="Zn_ribbon_recom_dom"/>
</dbReference>
<feature type="domain" description="Recombinase" evidence="2">
    <location>
        <begin position="168"/>
        <end position="282"/>
    </location>
</feature>
<sequence length="568" mass="64764">MEEQKKVRCAIYTRKSTDEGLDKEFNTLEAQREAGANYILSQKHQGWVLLDERYDDGGFSGGNINRPALKRLIHDVEAGKIDMIVVYKIDRLTRSLADFSKLIEVLDKHKCSFVSVTQNFNTYDSMGRLTLNVLLSFAQFEREVGAERIRDKVAASRKKGMWMGGKVPFGYMLINKHLEINPTEAEIVRLIFNKYSACKSERDVCTFLKAGGYCINARKQKNGTELPAKEFTVSKIDYMLRNPIYIGKVVHKGTVYDGQQEAIISKELWERVENTRLGNRHGKLKPSRVVRNALLKGMLECGCGCNASMIPTRTRKKNRTYEYYVSLKAVKEGYQHCELGSIPVGELDKFVLNKIQNILKSPLLLNELLKYLKPDMPEIGMNELLQKTKAPEDFFTYLSQDSLRQILERLISRVIIYKDKLVIRLLPLGALLLEKSQTADLQASEEHSGLAELVYHISFSRKRGHMKVIPAEESQTAVDETLLNALVKAHNWRDKLENSDMSLRELARKEKVAHVYISKMMKLTYLAPDIIDAIIVGTQPQSLKISDLLKSPIPASWSEQRTKYGFSS</sequence>
<dbReference type="InterPro" id="IPR011109">
    <property type="entry name" value="DNA_bind_recombinase_dom"/>
</dbReference>
<dbReference type="InterPro" id="IPR050639">
    <property type="entry name" value="SSR_resolvase"/>
</dbReference>
<dbReference type="PANTHER" id="PTHR30461">
    <property type="entry name" value="DNA-INVERTASE FROM LAMBDOID PROPHAGE"/>
    <property type="match status" value="1"/>
</dbReference>
<dbReference type="Proteomes" id="UP000824107">
    <property type="component" value="Unassembled WGS sequence"/>
</dbReference>
<organism evidence="3 4">
    <name type="scientific">Candidatus Scatocola faecipullorum</name>
    <dbReference type="NCBI Taxonomy" id="2840917"/>
    <lineage>
        <taxon>Bacteria</taxon>
        <taxon>Pseudomonadati</taxon>
        <taxon>Pseudomonadota</taxon>
        <taxon>Alphaproteobacteria</taxon>
        <taxon>Rhodospirillales</taxon>
        <taxon>Rhodospirillaceae</taxon>
        <taxon>Rhodospirillaceae incertae sedis</taxon>
        <taxon>Candidatus Scatocola</taxon>
    </lineage>
</organism>
<dbReference type="InterPro" id="IPR006119">
    <property type="entry name" value="Resolv_N"/>
</dbReference>
<dbReference type="SUPFAM" id="SSF53041">
    <property type="entry name" value="Resolvase-like"/>
    <property type="match status" value="1"/>
</dbReference>
<dbReference type="PROSITE" id="PS51737">
    <property type="entry name" value="RECOMBINASE_DNA_BIND"/>
    <property type="match status" value="1"/>
</dbReference>
<dbReference type="GO" id="GO:0000150">
    <property type="term" value="F:DNA strand exchange activity"/>
    <property type="evidence" value="ECO:0007669"/>
    <property type="project" value="InterPro"/>
</dbReference>
<gene>
    <name evidence="3" type="ORF">IAD20_01340</name>
</gene>
<dbReference type="Gene3D" id="3.40.50.1390">
    <property type="entry name" value="Resolvase, N-terminal catalytic domain"/>
    <property type="match status" value="1"/>
</dbReference>
<dbReference type="Pfam" id="PF13408">
    <property type="entry name" value="Zn_ribbon_recom"/>
    <property type="match status" value="1"/>
</dbReference>
<dbReference type="Pfam" id="PF00239">
    <property type="entry name" value="Resolvase"/>
    <property type="match status" value="1"/>
</dbReference>
<evidence type="ECO:0000313" key="4">
    <source>
        <dbReference type="Proteomes" id="UP000824107"/>
    </source>
</evidence>
<dbReference type="EMBL" id="DVNC01000014">
    <property type="protein sequence ID" value="HIU52706.1"/>
    <property type="molecule type" value="Genomic_DNA"/>
</dbReference>
<evidence type="ECO:0000313" key="3">
    <source>
        <dbReference type="EMBL" id="HIU52706.1"/>
    </source>
</evidence>
<name>A0A9D1M369_9PROT</name>
<dbReference type="InterPro" id="IPR038109">
    <property type="entry name" value="DNA_bind_recomb_sf"/>
</dbReference>
<reference evidence="3" key="2">
    <citation type="journal article" date="2021" name="PeerJ">
        <title>Extensive microbial diversity within the chicken gut microbiome revealed by metagenomics and culture.</title>
        <authorList>
            <person name="Gilroy R."/>
            <person name="Ravi A."/>
            <person name="Getino M."/>
            <person name="Pursley I."/>
            <person name="Horton D.L."/>
            <person name="Alikhan N.F."/>
            <person name="Baker D."/>
            <person name="Gharbi K."/>
            <person name="Hall N."/>
            <person name="Watson M."/>
            <person name="Adriaenssens E.M."/>
            <person name="Foster-Nyarko E."/>
            <person name="Jarju S."/>
            <person name="Secka A."/>
            <person name="Antonio M."/>
            <person name="Oren A."/>
            <person name="Chaudhuri R.R."/>
            <person name="La Ragione R."/>
            <person name="Hildebrand F."/>
            <person name="Pallen M.J."/>
        </authorList>
    </citation>
    <scope>NUCLEOTIDE SEQUENCE</scope>
    <source>
        <strain evidence="3">ChiW3-316</strain>
    </source>
</reference>
<dbReference type="PROSITE" id="PS51736">
    <property type="entry name" value="RECOMBINASES_3"/>
    <property type="match status" value="1"/>
</dbReference>
<dbReference type="InterPro" id="IPR036162">
    <property type="entry name" value="Resolvase-like_N_sf"/>
</dbReference>
<evidence type="ECO:0000259" key="1">
    <source>
        <dbReference type="PROSITE" id="PS51736"/>
    </source>
</evidence>
<comment type="caution">
    <text evidence="3">The sequence shown here is derived from an EMBL/GenBank/DDBJ whole genome shotgun (WGS) entry which is preliminary data.</text>
</comment>
<accession>A0A9D1M369</accession>